<reference evidence="1" key="1">
    <citation type="journal article" date="2015" name="Nature">
        <title>Complex archaea that bridge the gap between prokaryotes and eukaryotes.</title>
        <authorList>
            <person name="Spang A."/>
            <person name="Saw J.H."/>
            <person name="Jorgensen S.L."/>
            <person name="Zaremba-Niedzwiedzka K."/>
            <person name="Martijn J."/>
            <person name="Lind A.E."/>
            <person name="van Eijk R."/>
            <person name="Schleper C."/>
            <person name="Guy L."/>
            <person name="Ettema T.J."/>
        </authorList>
    </citation>
    <scope>NUCLEOTIDE SEQUENCE</scope>
</reference>
<evidence type="ECO:0008006" key="2">
    <source>
        <dbReference type="Google" id="ProtNLM"/>
    </source>
</evidence>
<dbReference type="PANTHER" id="PTHR42827:SF1">
    <property type="entry name" value="IRON-SULFUR CLUSTER-BINDING PROTEIN"/>
    <property type="match status" value="1"/>
</dbReference>
<sequence>MILSQYLKEQGFSSKEIPPTHNFNKAKLMGYWSHKHSAYIAGLGKFGLHKMLITDKGCCGRLGSLITTAEINITERKKVNYCLYYFNNSCAICIERCLFGALKLKSFDRYKCYKVILENKKRFSKLGLADVCGKCACDIPCSQTNPVKSNKIII</sequence>
<gene>
    <name evidence="1" type="ORF">LCGC14_1220930</name>
</gene>
<protein>
    <recommendedName>
        <fullName evidence="2">4Fe-4S ferredoxin-type domain-containing protein</fullName>
    </recommendedName>
</protein>
<dbReference type="EMBL" id="LAZR01006428">
    <property type="protein sequence ID" value="KKM92191.1"/>
    <property type="molecule type" value="Genomic_DNA"/>
</dbReference>
<dbReference type="PANTHER" id="PTHR42827">
    <property type="entry name" value="IRON-SULFUR CLUSTER-BINDING PROTEIN-RELATED"/>
    <property type="match status" value="1"/>
</dbReference>
<accession>A0A0F9LYG3</accession>
<name>A0A0F9LYG3_9ZZZZ</name>
<dbReference type="AlphaFoldDB" id="A0A0F9LYG3"/>
<comment type="caution">
    <text evidence="1">The sequence shown here is derived from an EMBL/GenBank/DDBJ whole genome shotgun (WGS) entry which is preliminary data.</text>
</comment>
<evidence type="ECO:0000313" key="1">
    <source>
        <dbReference type="EMBL" id="KKM92191.1"/>
    </source>
</evidence>
<proteinExistence type="predicted"/>
<organism evidence="1">
    <name type="scientific">marine sediment metagenome</name>
    <dbReference type="NCBI Taxonomy" id="412755"/>
    <lineage>
        <taxon>unclassified sequences</taxon>
        <taxon>metagenomes</taxon>
        <taxon>ecological metagenomes</taxon>
    </lineage>
</organism>